<name>A0AAV2RTN3_MEGNR</name>
<dbReference type="AlphaFoldDB" id="A0AAV2RTN3"/>
<protein>
    <submittedName>
        <fullName evidence="1">Uncharacterized protein</fullName>
    </submittedName>
</protein>
<reference evidence="1 2" key="1">
    <citation type="submission" date="2024-05" db="EMBL/GenBank/DDBJ databases">
        <authorList>
            <person name="Wallberg A."/>
        </authorList>
    </citation>
    <scope>NUCLEOTIDE SEQUENCE [LARGE SCALE GENOMIC DNA]</scope>
</reference>
<comment type="caution">
    <text evidence="1">The sequence shown here is derived from an EMBL/GenBank/DDBJ whole genome shotgun (WGS) entry which is preliminary data.</text>
</comment>
<proteinExistence type="predicted"/>
<evidence type="ECO:0000313" key="2">
    <source>
        <dbReference type="Proteomes" id="UP001497623"/>
    </source>
</evidence>
<gene>
    <name evidence="1" type="ORF">MNOR_LOCUS28418</name>
</gene>
<evidence type="ECO:0000313" key="1">
    <source>
        <dbReference type="EMBL" id="CAL4139225.1"/>
    </source>
</evidence>
<accession>A0AAV2RTN3</accession>
<organism evidence="1 2">
    <name type="scientific">Meganyctiphanes norvegica</name>
    <name type="common">Northern krill</name>
    <name type="synonym">Thysanopoda norvegica</name>
    <dbReference type="NCBI Taxonomy" id="48144"/>
    <lineage>
        <taxon>Eukaryota</taxon>
        <taxon>Metazoa</taxon>
        <taxon>Ecdysozoa</taxon>
        <taxon>Arthropoda</taxon>
        <taxon>Crustacea</taxon>
        <taxon>Multicrustacea</taxon>
        <taxon>Malacostraca</taxon>
        <taxon>Eumalacostraca</taxon>
        <taxon>Eucarida</taxon>
        <taxon>Euphausiacea</taxon>
        <taxon>Euphausiidae</taxon>
        <taxon>Meganyctiphanes</taxon>
    </lineage>
</organism>
<dbReference type="EMBL" id="CAXKWB010031323">
    <property type="protein sequence ID" value="CAL4139225.1"/>
    <property type="molecule type" value="Genomic_DNA"/>
</dbReference>
<sequence>MKLLSQSPNKLIYQITESTMISHPLQISTPFSRPQPESPFISQPLQGLDQDCQSPLNPLKGLKGSFNPLNKGQFQRISKVFKGFLYTNFFHLKMHSNVYWIQNE</sequence>
<keyword evidence="2" id="KW-1185">Reference proteome</keyword>
<dbReference type="Proteomes" id="UP001497623">
    <property type="component" value="Unassembled WGS sequence"/>
</dbReference>